<reference evidence="1" key="1">
    <citation type="submission" date="2020-03" db="EMBL/GenBank/DDBJ databases">
        <title>The deep terrestrial virosphere.</title>
        <authorList>
            <person name="Holmfeldt K."/>
            <person name="Nilsson E."/>
            <person name="Simone D."/>
            <person name="Lopez-Fernandez M."/>
            <person name="Wu X."/>
            <person name="de Brujin I."/>
            <person name="Lundin D."/>
            <person name="Andersson A."/>
            <person name="Bertilsson S."/>
            <person name="Dopson M."/>
        </authorList>
    </citation>
    <scope>NUCLEOTIDE SEQUENCE</scope>
    <source>
        <strain evidence="2">MM415A00294</strain>
        <strain evidence="1">MM415B00522</strain>
    </source>
</reference>
<evidence type="ECO:0000313" key="1">
    <source>
        <dbReference type="EMBL" id="QJA64319.1"/>
    </source>
</evidence>
<dbReference type="EMBL" id="MT142508">
    <property type="protein sequence ID" value="QJA83331.1"/>
    <property type="molecule type" value="Genomic_DNA"/>
</dbReference>
<name>A0A6M3J2Y0_9ZZZZ</name>
<dbReference type="EMBL" id="MT141517">
    <property type="protein sequence ID" value="QJA64319.1"/>
    <property type="molecule type" value="Genomic_DNA"/>
</dbReference>
<evidence type="ECO:0000313" key="2">
    <source>
        <dbReference type="EMBL" id="QJA83331.1"/>
    </source>
</evidence>
<protein>
    <submittedName>
        <fullName evidence="1">Uncharacterized protein</fullName>
    </submittedName>
</protein>
<dbReference type="AlphaFoldDB" id="A0A6M3J2Y0"/>
<proteinExistence type="predicted"/>
<organism evidence="1">
    <name type="scientific">viral metagenome</name>
    <dbReference type="NCBI Taxonomy" id="1070528"/>
    <lineage>
        <taxon>unclassified sequences</taxon>
        <taxon>metagenomes</taxon>
        <taxon>organismal metagenomes</taxon>
    </lineage>
</organism>
<accession>A0A6M3J2Y0</accession>
<sequence length="175" mass="19310">MIPQSIQAGDSLAFPVSAPDHSGADGWSLKVMLRGPQAINLQSAWGSEAHQFSATASETSSWSAGEYLYSIRAERGDDAKTISAGSVRVLPDMASTEAIDARSHVKRTLDALEAAIEKRATRDQQSYEVEGKRIDRTPINDLLALQRKYTRLYRQEQEAAGLVPKRRRFYKTGLA</sequence>
<gene>
    <name evidence="2" type="ORF">MM415A00294_0029</name>
    <name evidence="1" type="ORF">MM415B00522_0029</name>
</gene>